<keyword evidence="1" id="KW-0472">Membrane</keyword>
<feature type="transmembrane region" description="Helical" evidence="1">
    <location>
        <begin position="49"/>
        <end position="69"/>
    </location>
</feature>
<dbReference type="InterPro" id="IPR007403">
    <property type="entry name" value="DUF456"/>
</dbReference>
<reference evidence="3" key="1">
    <citation type="submission" date="2016-10" db="EMBL/GenBank/DDBJ databases">
        <authorList>
            <person name="Varghese N."/>
        </authorList>
    </citation>
    <scope>NUCLEOTIDE SEQUENCE [LARGE SCALE GENOMIC DNA]</scope>
    <source>
        <strain evidence="3">CGMCC 1.12284</strain>
    </source>
</reference>
<organism evidence="2 3">
    <name type="scientific">Natrinema salifodinae</name>
    <dbReference type="NCBI Taxonomy" id="1202768"/>
    <lineage>
        <taxon>Archaea</taxon>
        <taxon>Methanobacteriati</taxon>
        <taxon>Methanobacteriota</taxon>
        <taxon>Stenosarchaea group</taxon>
        <taxon>Halobacteria</taxon>
        <taxon>Halobacteriales</taxon>
        <taxon>Natrialbaceae</taxon>
        <taxon>Natrinema</taxon>
    </lineage>
</organism>
<feature type="transmembrane region" description="Helical" evidence="1">
    <location>
        <begin position="81"/>
        <end position="114"/>
    </location>
</feature>
<sequence>MVDAVTVLAVALLVGGVVGTVVPLIPGGLLSLAGLGLYWWGSGFTEPGTITLVVLALLGSLTVIVEFFGGSIAARAGGASWVTTAAAAVVGIVLMVVTGPLGLLVGLFGTVFVLEFVRNGELEGSTRSAVYTTVGVLASTAIQVLLTSAILFGFVVAVILF</sequence>
<keyword evidence="1" id="KW-1133">Transmembrane helix</keyword>
<dbReference type="eggNOG" id="arCOG06208">
    <property type="taxonomic scope" value="Archaea"/>
</dbReference>
<dbReference type="Pfam" id="PF04306">
    <property type="entry name" value="DUF456"/>
    <property type="match status" value="1"/>
</dbReference>
<keyword evidence="1" id="KW-0812">Transmembrane</keyword>
<evidence type="ECO:0000313" key="2">
    <source>
        <dbReference type="EMBL" id="SEV84094.1"/>
    </source>
</evidence>
<dbReference type="AlphaFoldDB" id="A0A1I0M814"/>
<evidence type="ECO:0000256" key="1">
    <source>
        <dbReference type="SAM" id="Phobius"/>
    </source>
</evidence>
<dbReference type="PANTHER" id="PTHR39165:SF1">
    <property type="entry name" value="DUF456 DOMAIN-CONTAINING PROTEIN"/>
    <property type="match status" value="1"/>
</dbReference>
<proteinExistence type="predicted"/>
<name>A0A1I0M814_9EURY</name>
<keyword evidence="3" id="KW-1185">Reference proteome</keyword>
<feature type="transmembrane region" description="Helical" evidence="1">
    <location>
        <begin position="134"/>
        <end position="160"/>
    </location>
</feature>
<dbReference type="RefSeq" id="WP_049989867.1">
    <property type="nucleotide sequence ID" value="NZ_FOIS01000001.1"/>
</dbReference>
<dbReference type="Proteomes" id="UP000183275">
    <property type="component" value="Unassembled WGS sequence"/>
</dbReference>
<dbReference type="STRING" id="1202768.SAMN05216285_0570"/>
<protein>
    <recommendedName>
        <fullName evidence="4">DUF456 domain-containing protein</fullName>
    </recommendedName>
</protein>
<evidence type="ECO:0008006" key="4">
    <source>
        <dbReference type="Google" id="ProtNLM"/>
    </source>
</evidence>
<dbReference type="EMBL" id="FOIS01000001">
    <property type="protein sequence ID" value="SEV84094.1"/>
    <property type="molecule type" value="Genomic_DNA"/>
</dbReference>
<gene>
    <name evidence="2" type="ORF">SAMN05216285_0570</name>
</gene>
<dbReference type="PANTHER" id="PTHR39165">
    <property type="entry name" value="IG HYPOTHETICAL 17883"/>
    <property type="match status" value="1"/>
</dbReference>
<dbReference type="OrthoDB" id="206263at2157"/>
<accession>A0A1I0M814</accession>
<evidence type="ECO:0000313" key="3">
    <source>
        <dbReference type="Proteomes" id="UP000183275"/>
    </source>
</evidence>